<feature type="non-terminal residue" evidence="2">
    <location>
        <position position="223"/>
    </location>
</feature>
<feature type="compositionally biased region" description="Basic and acidic residues" evidence="1">
    <location>
        <begin position="90"/>
        <end position="103"/>
    </location>
</feature>
<protein>
    <submittedName>
        <fullName evidence="2">Uncharacterized protein</fullName>
    </submittedName>
</protein>
<feature type="compositionally biased region" description="Polar residues" evidence="1">
    <location>
        <begin position="198"/>
        <end position="211"/>
    </location>
</feature>
<evidence type="ECO:0000256" key="1">
    <source>
        <dbReference type="SAM" id="MobiDB-lite"/>
    </source>
</evidence>
<dbReference type="Proteomes" id="UP000271974">
    <property type="component" value="Unassembled WGS sequence"/>
</dbReference>
<feature type="compositionally biased region" description="Basic and acidic residues" evidence="1">
    <location>
        <begin position="1"/>
        <end position="13"/>
    </location>
</feature>
<evidence type="ECO:0000313" key="2">
    <source>
        <dbReference type="EMBL" id="RUS85348.1"/>
    </source>
</evidence>
<feature type="compositionally biased region" description="Low complexity" evidence="1">
    <location>
        <begin position="118"/>
        <end position="130"/>
    </location>
</feature>
<proteinExistence type="predicted"/>
<feature type="compositionally biased region" description="Low complexity" evidence="1">
    <location>
        <begin position="38"/>
        <end position="60"/>
    </location>
</feature>
<reference evidence="2 3" key="1">
    <citation type="submission" date="2019-01" db="EMBL/GenBank/DDBJ databases">
        <title>A draft genome assembly of the solar-powered sea slug Elysia chlorotica.</title>
        <authorList>
            <person name="Cai H."/>
            <person name="Li Q."/>
            <person name="Fang X."/>
            <person name="Li J."/>
            <person name="Curtis N.E."/>
            <person name="Altenburger A."/>
            <person name="Shibata T."/>
            <person name="Feng M."/>
            <person name="Maeda T."/>
            <person name="Schwartz J.A."/>
            <person name="Shigenobu S."/>
            <person name="Lundholm N."/>
            <person name="Nishiyama T."/>
            <person name="Yang H."/>
            <person name="Hasebe M."/>
            <person name="Li S."/>
            <person name="Pierce S.K."/>
            <person name="Wang J."/>
        </authorList>
    </citation>
    <scope>NUCLEOTIDE SEQUENCE [LARGE SCALE GENOMIC DNA]</scope>
    <source>
        <strain evidence="2">EC2010</strain>
        <tissue evidence="2">Whole organism of an adult</tissue>
    </source>
</reference>
<keyword evidence="3" id="KW-1185">Reference proteome</keyword>
<comment type="caution">
    <text evidence="2">The sequence shown here is derived from an EMBL/GenBank/DDBJ whole genome shotgun (WGS) entry which is preliminary data.</text>
</comment>
<feature type="region of interest" description="Disordered" evidence="1">
    <location>
        <begin position="1"/>
        <end position="179"/>
    </location>
</feature>
<accession>A0A3S1C7T4</accession>
<dbReference type="AlphaFoldDB" id="A0A3S1C7T4"/>
<feature type="compositionally biased region" description="Low complexity" evidence="1">
    <location>
        <begin position="151"/>
        <end position="163"/>
    </location>
</feature>
<feature type="compositionally biased region" description="Polar residues" evidence="1">
    <location>
        <begin position="66"/>
        <end position="82"/>
    </location>
</feature>
<name>A0A3S1C7T4_ELYCH</name>
<sequence length="223" mass="23330">DPKKVDLTEKKTASGDSSPAGKDKLIRPGQTDKLIRPAKSNSGSSKSAGKSSALSRLLSTRRSKDAQTSASPTTPPISNNSVKAAPALPKIKESFTGEPVKGEQEEEGEASVKKVKDSPSNNNPSEDPSPLLIDFDTEETSPGENLFDPLVAAVTSSTPASSTEQKFADPWQAPSSLDNKAQDFSSLDIFSSLDLNNAQKSAAASETSLEGSDNARPVVGRTA</sequence>
<feature type="region of interest" description="Disordered" evidence="1">
    <location>
        <begin position="198"/>
        <end position="223"/>
    </location>
</feature>
<dbReference type="EMBL" id="RQTK01000173">
    <property type="protein sequence ID" value="RUS85348.1"/>
    <property type="molecule type" value="Genomic_DNA"/>
</dbReference>
<organism evidence="2 3">
    <name type="scientific">Elysia chlorotica</name>
    <name type="common">Eastern emerald elysia</name>
    <name type="synonym">Sea slug</name>
    <dbReference type="NCBI Taxonomy" id="188477"/>
    <lineage>
        <taxon>Eukaryota</taxon>
        <taxon>Metazoa</taxon>
        <taxon>Spiralia</taxon>
        <taxon>Lophotrochozoa</taxon>
        <taxon>Mollusca</taxon>
        <taxon>Gastropoda</taxon>
        <taxon>Heterobranchia</taxon>
        <taxon>Euthyneura</taxon>
        <taxon>Panpulmonata</taxon>
        <taxon>Sacoglossa</taxon>
        <taxon>Placobranchoidea</taxon>
        <taxon>Plakobranchidae</taxon>
        <taxon>Elysia</taxon>
    </lineage>
</organism>
<feature type="non-terminal residue" evidence="2">
    <location>
        <position position="1"/>
    </location>
</feature>
<gene>
    <name evidence="2" type="ORF">EGW08_006891</name>
</gene>
<evidence type="ECO:0000313" key="3">
    <source>
        <dbReference type="Proteomes" id="UP000271974"/>
    </source>
</evidence>